<protein>
    <submittedName>
        <fullName evidence="1">Uncharacterized protein</fullName>
    </submittedName>
</protein>
<gene>
    <name evidence="1" type="ORF">IXC47_18335</name>
</gene>
<comment type="caution">
    <text evidence="1">The sequence shown here is derived from an EMBL/GenBank/DDBJ whole genome shotgun (WGS) entry which is preliminary data.</text>
</comment>
<feature type="non-terminal residue" evidence="1">
    <location>
        <position position="325"/>
    </location>
</feature>
<accession>A0ABS0EY31</accession>
<evidence type="ECO:0000313" key="1">
    <source>
        <dbReference type="EMBL" id="MBF8179644.1"/>
    </source>
</evidence>
<reference evidence="1 2" key="1">
    <citation type="submission" date="2020-11" db="EMBL/GenBank/DDBJ databases">
        <title>WGS of Herminiimonas contaminans strain Marseille-Q4544 isolated from planarians Schmidtea mediterranea.</title>
        <authorList>
            <person name="Kangale L."/>
        </authorList>
    </citation>
    <scope>NUCLEOTIDE SEQUENCE [LARGE SCALE GENOMIC DNA]</scope>
    <source>
        <strain evidence="1 2">Marseille-Q4544</strain>
    </source>
</reference>
<dbReference type="EMBL" id="JADOEL010000023">
    <property type="protein sequence ID" value="MBF8179644.1"/>
    <property type="molecule type" value="Genomic_DNA"/>
</dbReference>
<organism evidence="1 2">
    <name type="scientific">Herminiimonas contaminans</name>
    <dbReference type="NCBI Taxonomy" id="1111140"/>
    <lineage>
        <taxon>Bacteria</taxon>
        <taxon>Pseudomonadati</taxon>
        <taxon>Pseudomonadota</taxon>
        <taxon>Betaproteobacteria</taxon>
        <taxon>Burkholderiales</taxon>
        <taxon>Oxalobacteraceae</taxon>
        <taxon>Herminiimonas</taxon>
    </lineage>
</organism>
<sequence length="325" mass="37009">MNRQEYLNQPDVNKFINWLATQLPTLPMHFVFSKSPKYVPNGINTQLIGISAAQSQYQWGGDWDSVSKVLTTLREQINDAVRSGDDQLTYNVSRAILRWGGVDNRPTIDFLDNLRSQNKLAAYFLQVESLLRLDSANRLSDITSLSVPAFNSGLTKIHALLDKTGSPIYDGRVGAAISTLYHLYRIDLESSSESVPADHSRFAFDEGQGCQVRDPKLLGAQFKGTPKLNRKKPMEWARRQLQLGWIMREVLERAPELFGHVKEISERCHHFEAGLFMMGYDLSEPPRKLWRLLYLREWSHEESKQVFPRGARARSTDGAGTPRCV</sequence>
<dbReference type="Proteomes" id="UP000657372">
    <property type="component" value="Unassembled WGS sequence"/>
</dbReference>
<name>A0ABS0EY31_9BURK</name>
<proteinExistence type="predicted"/>
<keyword evidence="2" id="KW-1185">Reference proteome</keyword>
<evidence type="ECO:0000313" key="2">
    <source>
        <dbReference type="Proteomes" id="UP000657372"/>
    </source>
</evidence>